<dbReference type="SUPFAM" id="SSF56112">
    <property type="entry name" value="Protein kinase-like (PK-like)"/>
    <property type="match status" value="1"/>
</dbReference>
<dbReference type="Pfam" id="PF00069">
    <property type="entry name" value="Pkinase"/>
    <property type="match status" value="1"/>
</dbReference>
<keyword evidence="4" id="KW-1185">Reference proteome</keyword>
<dbReference type="OrthoDB" id="2156052at2759"/>
<dbReference type="AlphaFoldDB" id="A0A9W4T541"/>
<dbReference type="PROSITE" id="PS00109">
    <property type="entry name" value="PROTEIN_KINASE_TYR"/>
    <property type="match status" value="1"/>
</dbReference>
<evidence type="ECO:0000313" key="3">
    <source>
        <dbReference type="EMBL" id="CAI2190744.1"/>
    </source>
</evidence>
<comment type="caution">
    <text evidence="3">The sequence shown here is derived from an EMBL/GenBank/DDBJ whole genome shotgun (WGS) entry which is preliminary data.</text>
</comment>
<sequence>MTETAGQLLSHAVPVCQWLPQNTSNPTSTLSAYPRFPETVREWTGFSRAIRLTGALPGGQFPLHATIARPLRVEDDAKTRLYQNVLAPVDALLPAQGPQEATFCATPRGFLGLSDHVLCTNNSTVAKMPVEIKTRHNLDLGNYNLWEVYRSVDRNRIRDGDPNMKFKKRILSQAFGAMACNGLHYCTLSNYSDTYFLKREEARPTTLYATSVFRPNDTNPTLCECVYYISQLALADNVGNRLEPVEKRKSSSKQTGSKKRAVPSSSKGITTIDEYIGGGSFGKVFSGKYHDQAVAWKTCDAYKEKEKKEMLRVEANVYSILKECQGHAIPCLFYEGYVYDGYLYALALQLIEDARHIDTAVLTTEEKESIIEQLKSIHSFGVLHNDIAQRNILFEPKREKEIKKIVTTLVLARQLLTPPFAPIYSFCLSTKSFNTSACGLVKAQLNLHLFI</sequence>
<dbReference type="Proteomes" id="UP001153678">
    <property type="component" value="Unassembled WGS sequence"/>
</dbReference>
<feature type="domain" description="Protein kinase" evidence="2">
    <location>
        <begin position="270"/>
        <end position="451"/>
    </location>
</feature>
<dbReference type="GO" id="GO:0005524">
    <property type="term" value="F:ATP binding"/>
    <property type="evidence" value="ECO:0007669"/>
    <property type="project" value="InterPro"/>
</dbReference>
<dbReference type="InterPro" id="IPR000719">
    <property type="entry name" value="Prot_kinase_dom"/>
</dbReference>
<accession>A0A9W4T541</accession>
<dbReference type="InterPro" id="IPR011009">
    <property type="entry name" value="Kinase-like_dom_sf"/>
</dbReference>
<protein>
    <submittedName>
        <fullName evidence="3">11758_t:CDS:1</fullName>
    </submittedName>
</protein>
<dbReference type="InterPro" id="IPR008266">
    <property type="entry name" value="Tyr_kinase_AS"/>
</dbReference>
<dbReference type="PANTHER" id="PTHR37171:SF1">
    <property type="entry name" value="SERINE_THREONINE-PROTEIN KINASE YRZF-RELATED"/>
    <property type="match status" value="1"/>
</dbReference>
<evidence type="ECO:0000259" key="2">
    <source>
        <dbReference type="PROSITE" id="PS50011"/>
    </source>
</evidence>
<reference evidence="3" key="1">
    <citation type="submission" date="2022-08" db="EMBL/GenBank/DDBJ databases">
        <authorList>
            <person name="Kallberg Y."/>
            <person name="Tangrot J."/>
            <person name="Rosling A."/>
        </authorList>
    </citation>
    <scope>NUCLEOTIDE SEQUENCE</scope>
    <source>
        <strain evidence="3">Wild A</strain>
    </source>
</reference>
<proteinExistence type="predicted"/>
<name>A0A9W4T541_9GLOM</name>
<feature type="region of interest" description="Disordered" evidence="1">
    <location>
        <begin position="244"/>
        <end position="265"/>
    </location>
</feature>
<gene>
    <name evidence="3" type="ORF">FWILDA_LOCUS14728</name>
</gene>
<dbReference type="GO" id="GO:0004672">
    <property type="term" value="F:protein kinase activity"/>
    <property type="evidence" value="ECO:0007669"/>
    <property type="project" value="InterPro"/>
</dbReference>
<dbReference type="PROSITE" id="PS50011">
    <property type="entry name" value="PROTEIN_KINASE_DOM"/>
    <property type="match status" value="1"/>
</dbReference>
<organism evidence="3 4">
    <name type="scientific">Funneliformis geosporum</name>
    <dbReference type="NCBI Taxonomy" id="1117311"/>
    <lineage>
        <taxon>Eukaryota</taxon>
        <taxon>Fungi</taxon>
        <taxon>Fungi incertae sedis</taxon>
        <taxon>Mucoromycota</taxon>
        <taxon>Glomeromycotina</taxon>
        <taxon>Glomeromycetes</taxon>
        <taxon>Glomerales</taxon>
        <taxon>Glomeraceae</taxon>
        <taxon>Funneliformis</taxon>
    </lineage>
</organism>
<dbReference type="InterPro" id="IPR052396">
    <property type="entry name" value="Meiotic_Drive_Suppr_Kinase"/>
</dbReference>
<dbReference type="PANTHER" id="PTHR37171">
    <property type="entry name" value="SERINE/THREONINE-PROTEIN KINASE YRZF-RELATED"/>
    <property type="match status" value="1"/>
</dbReference>
<dbReference type="Gene3D" id="1.10.510.10">
    <property type="entry name" value="Transferase(Phosphotransferase) domain 1"/>
    <property type="match status" value="1"/>
</dbReference>
<evidence type="ECO:0000256" key="1">
    <source>
        <dbReference type="SAM" id="MobiDB-lite"/>
    </source>
</evidence>
<evidence type="ECO:0000313" key="4">
    <source>
        <dbReference type="Proteomes" id="UP001153678"/>
    </source>
</evidence>
<dbReference type="EMBL" id="CAMKVN010006820">
    <property type="protein sequence ID" value="CAI2190744.1"/>
    <property type="molecule type" value="Genomic_DNA"/>
</dbReference>